<reference evidence="1" key="1">
    <citation type="journal article" date="2019" name="Sci. Rep.">
        <title>Draft genome of Tanacetum cinerariifolium, the natural source of mosquito coil.</title>
        <authorList>
            <person name="Yamashiro T."/>
            <person name="Shiraishi A."/>
            <person name="Satake H."/>
            <person name="Nakayama K."/>
        </authorList>
    </citation>
    <scope>NUCLEOTIDE SEQUENCE</scope>
</reference>
<dbReference type="EMBL" id="BKCJ010161072">
    <property type="protein sequence ID" value="GEY22215.1"/>
    <property type="molecule type" value="Genomic_DNA"/>
</dbReference>
<proteinExistence type="predicted"/>
<protein>
    <submittedName>
        <fullName evidence="1">Uncharacterized protein</fullName>
    </submittedName>
</protein>
<evidence type="ECO:0000313" key="1">
    <source>
        <dbReference type="EMBL" id="GEY22215.1"/>
    </source>
</evidence>
<accession>A0A699HGW2</accession>
<dbReference type="AlphaFoldDB" id="A0A699HGW2"/>
<name>A0A699HGW2_TANCI</name>
<gene>
    <name evidence="1" type="ORF">Tci_394189</name>
</gene>
<sequence>MVRKWELVGRCRQAVRQNACNRIWGCLYLRIISRVSMLRVQFFEIECATALEFDEKRIVYKKPITVWRYVILDIECLDMSLLNWFMICVVEETQRKHKELKLK</sequence>
<organism evidence="1">
    <name type="scientific">Tanacetum cinerariifolium</name>
    <name type="common">Dalmatian daisy</name>
    <name type="synonym">Chrysanthemum cinerariifolium</name>
    <dbReference type="NCBI Taxonomy" id="118510"/>
    <lineage>
        <taxon>Eukaryota</taxon>
        <taxon>Viridiplantae</taxon>
        <taxon>Streptophyta</taxon>
        <taxon>Embryophyta</taxon>
        <taxon>Tracheophyta</taxon>
        <taxon>Spermatophyta</taxon>
        <taxon>Magnoliopsida</taxon>
        <taxon>eudicotyledons</taxon>
        <taxon>Gunneridae</taxon>
        <taxon>Pentapetalae</taxon>
        <taxon>asterids</taxon>
        <taxon>campanulids</taxon>
        <taxon>Asterales</taxon>
        <taxon>Asteraceae</taxon>
        <taxon>Asteroideae</taxon>
        <taxon>Anthemideae</taxon>
        <taxon>Anthemidinae</taxon>
        <taxon>Tanacetum</taxon>
    </lineage>
</organism>
<comment type="caution">
    <text evidence="1">The sequence shown here is derived from an EMBL/GenBank/DDBJ whole genome shotgun (WGS) entry which is preliminary data.</text>
</comment>